<evidence type="ECO:0000313" key="9">
    <source>
        <dbReference type="EMBL" id="GBP36246.1"/>
    </source>
</evidence>
<proteinExistence type="predicted"/>
<keyword evidence="6" id="KW-0175">Coiled coil</keyword>
<comment type="function">
    <text evidence="5">Involved in transvection phenomena (= synapsis-dependent gene expression), where the synaptic pairing of chromosomes carrying genes with which zeste interacts influences the expression of these genes. Zeste binds to DNA and stimulates transcription from a nearby promoter.</text>
</comment>
<keyword evidence="4" id="KW-0804">Transcription</keyword>
<organism evidence="9 10">
    <name type="scientific">Eumeta variegata</name>
    <name type="common">Bagworm moth</name>
    <name type="synonym">Eumeta japonica</name>
    <dbReference type="NCBI Taxonomy" id="151549"/>
    <lineage>
        <taxon>Eukaryota</taxon>
        <taxon>Metazoa</taxon>
        <taxon>Ecdysozoa</taxon>
        <taxon>Arthropoda</taxon>
        <taxon>Hexapoda</taxon>
        <taxon>Insecta</taxon>
        <taxon>Pterygota</taxon>
        <taxon>Neoptera</taxon>
        <taxon>Endopterygota</taxon>
        <taxon>Lepidoptera</taxon>
        <taxon>Glossata</taxon>
        <taxon>Ditrysia</taxon>
        <taxon>Tineoidea</taxon>
        <taxon>Psychidae</taxon>
        <taxon>Oiketicinae</taxon>
        <taxon>Eumeta</taxon>
    </lineage>
</organism>
<evidence type="ECO:0000256" key="3">
    <source>
        <dbReference type="ARBA" id="ARBA00023015"/>
    </source>
</evidence>
<feature type="region of interest" description="Disordered" evidence="7">
    <location>
        <begin position="1"/>
        <end position="54"/>
    </location>
</feature>
<evidence type="ECO:0000256" key="5">
    <source>
        <dbReference type="ARBA" id="ARBA00025466"/>
    </source>
</evidence>
<dbReference type="Pfam" id="PF13873">
    <property type="entry name" value="Myb_DNA-bind_5"/>
    <property type="match status" value="1"/>
</dbReference>
<dbReference type="Proteomes" id="UP000299102">
    <property type="component" value="Unassembled WGS sequence"/>
</dbReference>
<reference evidence="9 10" key="1">
    <citation type="journal article" date="2019" name="Commun. Biol.">
        <title>The bagworm genome reveals a unique fibroin gene that provides high tensile strength.</title>
        <authorList>
            <person name="Kono N."/>
            <person name="Nakamura H."/>
            <person name="Ohtoshi R."/>
            <person name="Tomita M."/>
            <person name="Numata K."/>
            <person name="Arakawa K."/>
        </authorList>
    </citation>
    <scope>NUCLEOTIDE SEQUENCE [LARGE SCALE GENOMIC DNA]</scope>
</reference>
<comment type="subunit">
    <text evidence="1">Self-associates forming complexes of several hundred monomers.</text>
</comment>
<protein>
    <recommendedName>
        <fullName evidence="2">Regulatory protein zeste</fullName>
    </recommendedName>
</protein>
<feature type="domain" description="Myb/SANT-like DNA-binding" evidence="8">
    <location>
        <begin position="194"/>
        <end position="241"/>
    </location>
</feature>
<sequence length="390" mass="43912">MNSSFFLQFSGGSASEGSSGPRPTRASVAPTTRSVQIERRGPRPPGGASPGPAWKAQRVLRNTDSGNPSRYWPRLSQIATSRRTGPYYDLTAHYFIKLYTARIGARRRSSAVRRSIPIIQKITFNGAFDVVNNMEWFSDFELVSSENWPFSEETSSKRNGVRPQLRLGIAVLTGIGGKTEQKMDVTMQSPSRITFTETERQLVRELVAPVINLLDSKKTDATSSHRKQEAWKRLAKEYNASVLTHNKNLDHQLEIDKVELALPMVTCFFFIEHETSASQGEINTSASQAGVNTGNVEPLRIGATATVTGRQIHINENRVTLLDLKIKLVNDDIDYRKKKAEEELRFLKESNKLKLAMLQEEFKNLKERNAFDTEEKKLKIALLKKELGQS</sequence>
<comment type="caution">
    <text evidence="9">The sequence shown here is derived from an EMBL/GenBank/DDBJ whole genome shotgun (WGS) entry which is preliminary data.</text>
</comment>
<keyword evidence="3" id="KW-0805">Transcription regulation</keyword>
<dbReference type="EMBL" id="BGZK01000316">
    <property type="protein sequence ID" value="GBP36246.1"/>
    <property type="molecule type" value="Genomic_DNA"/>
</dbReference>
<keyword evidence="10" id="KW-1185">Reference proteome</keyword>
<gene>
    <name evidence="9" type="ORF">EVAR_85493_1</name>
</gene>
<evidence type="ECO:0000259" key="8">
    <source>
        <dbReference type="Pfam" id="PF13873"/>
    </source>
</evidence>
<dbReference type="OrthoDB" id="3066195at2759"/>
<name>A0A4C1VBU1_EUMVA</name>
<feature type="compositionally biased region" description="Low complexity" evidence="7">
    <location>
        <begin position="10"/>
        <end position="20"/>
    </location>
</feature>
<evidence type="ECO:0000256" key="2">
    <source>
        <dbReference type="ARBA" id="ARBA00016807"/>
    </source>
</evidence>
<accession>A0A4C1VBU1</accession>
<evidence type="ECO:0000256" key="1">
    <source>
        <dbReference type="ARBA" id="ARBA00011764"/>
    </source>
</evidence>
<evidence type="ECO:0000313" key="10">
    <source>
        <dbReference type="Proteomes" id="UP000299102"/>
    </source>
</evidence>
<evidence type="ECO:0000256" key="4">
    <source>
        <dbReference type="ARBA" id="ARBA00023163"/>
    </source>
</evidence>
<feature type="coiled-coil region" evidence="6">
    <location>
        <begin position="330"/>
        <end position="375"/>
    </location>
</feature>
<evidence type="ECO:0000256" key="6">
    <source>
        <dbReference type="SAM" id="Coils"/>
    </source>
</evidence>
<evidence type="ECO:0000256" key="7">
    <source>
        <dbReference type="SAM" id="MobiDB-lite"/>
    </source>
</evidence>
<dbReference type="AlphaFoldDB" id="A0A4C1VBU1"/>
<dbReference type="InterPro" id="IPR028002">
    <property type="entry name" value="Myb_DNA-bind_5"/>
</dbReference>